<name>A0A3S0I0W4_9PROT</name>
<protein>
    <recommendedName>
        <fullName evidence="3">General secretion pathway protein L</fullName>
    </recommendedName>
</protein>
<dbReference type="PANTHER" id="PTHR40278">
    <property type="entry name" value="DNA UTILIZATION PROTEIN HOFN"/>
    <property type="match status" value="1"/>
</dbReference>
<accession>A0A3S0I0W4</accession>
<sequence length="331" mass="35966">MTTPHAPDARRPFFRPCADWLMAELALWLPPSWRTDAAPALLAVREEGRMRLRRRDGGGLDKPPRRGSRVVVRPGVKALVRRLSLPVAAAAHLRPIVANQIDHRTPWPADQVWFDAAILGPSEDDRLIDVRVTVVPRAAVESALDAVRALNLTPSALEVEDGEGGWTRLPLDADDPPSSARQAARWLPLLVPLALASALLAPPLWERAALTDALAENGRAAAEVRRLATALEDRKTASDYADRRKAETASATVVLEVLSRLLPDDVWLNEFHLDNGVALLIGQAGDANRLPALLSASPHFADVQFRSAVVREAAGGDRFQLSARVVPNDAP</sequence>
<dbReference type="AlphaFoldDB" id="A0A3S0I0W4"/>
<dbReference type="InterPro" id="IPR007813">
    <property type="entry name" value="PilN"/>
</dbReference>
<dbReference type="RefSeq" id="WP_126615311.1">
    <property type="nucleotide sequence ID" value="NZ_JBHUCY010000033.1"/>
</dbReference>
<dbReference type="InterPro" id="IPR052534">
    <property type="entry name" value="Extracell_DNA_Util/SecSys_Comp"/>
</dbReference>
<evidence type="ECO:0000313" key="1">
    <source>
        <dbReference type="EMBL" id="RTR20183.1"/>
    </source>
</evidence>
<evidence type="ECO:0000313" key="2">
    <source>
        <dbReference type="Proteomes" id="UP000277007"/>
    </source>
</evidence>
<dbReference type="Gene3D" id="3.30.420.380">
    <property type="match status" value="1"/>
</dbReference>
<dbReference type="Pfam" id="PF05137">
    <property type="entry name" value="PilN"/>
    <property type="match status" value="1"/>
</dbReference>
<evidence type="ECO:0008006" key="3">
    <source>
        <dbReference type="Google" id="ProtNLM"/>
    </source>
</evidence>
<dbReference type="PANTHER" id="PTHR40278:SF1">
    <property type="entry name" value="DNA UTILIZATION PROTEIN HOFN"/>
    <property type="match status" value="1"/>
</dbReference>
<dbReference type="InterPro" id="IPR043129">
    <property type="entry name" value="ATPase_NBD"/>
</dbReference>
<proteinExistence type="predicted"/>
<organism evidence="1 2">
    <name type="scientific">Azospirillum griseum</name>
    <dbReference type="NCBI Taxonomy" id="2496639"/>
    <lineage>
        <taxon>Bacteria</taxon>
        <taxon>Pseudomonadati</taxon>
        <taxon>Pseudomonadota</taxon>
        <taxon>Alphaproteobacteria</taxon>
        <taxon>Rhodospirillales</taxon>
        <taxon>Azospirillaceae</taxon>
        <taxon>Azospirillum</taxon>
    </lineage>
</organism>
<dbReference type="SUPFAM" id="SSF53067">
    <property type="entry name" value="Actin-like ATPase domain"/>
    <property type="match status" value="1"/>
</dbReference>
<reference evidence="1 2" key="1">
    <citation type="submission" date="2018-12" db="EMBL/GenBank/DDBJ databases">
        <authorList>
            <person name="Yang Y."/>
        </authorList>
    </citation>
    <scope>NUCLEOTIDE SEQUENCE [LARGE SCALE GENOMIC DNA]</scope>
    <source>
        <strain evidence="1 2">L-25-5w-1</strain>
    </source>
</reference>
<keyword evidence="2" id="KW-1185">Reference proteome</keyword>
<dbReference type="EMBL" id="RXMA01000009">
    <property type="protein sequence ID" value="RTR20183.1"/>
    <property type="molecule type" value="Genomic_DNA"/>
</dbReference>
<gene>
    <name evidence="1" type="ORF">EJ903_11625</name>
</gene>
<comment type="caution">
    <text evidence="1">The sequence shown here is derived from an EMBL/GenBank/DDBJ whole genome shotgun (WGS) entry which is preliminary data.</text>
</comment>
<dbReference type="OrthoDB" id="8481375at2"/>
<dbReference type="Proteomes" id="UP000277007">
    <property type="component" value="Unassembled WGS sequence"/>
</dbReference>